<organism evidence="1 2">
    <name type="scientific">Sphenostylis stenocarpa</name>
    <dbReference type="NCBI Taxonomy" id="92480"/>
    <lineage>
        <taxon>Eukaryota</taxon>
        <taxon>Viridiplantae</taxon>
        <taxon>Streptophyta</taxon>
        <taxon>Embryophyta</taxon>
        <taxon>Tracheophyta</taxon>
        <taxon>Spermatophyta</taxon>
        <taxon>Magnoliopsida</taxon>
        <taxon>eudicotyledons</taxon>
        <taxon>Gunneridae</taxon>
        <taxon>Pentapetalae</taxon>
        <taxon>rosids</taxon>
        <taxon>fabids</taxon>
        <taxon>Fabales</taxon>
        <taxon>Fabaceae</taxon>
        <taxon>Papilionoideae</taxon>
        <taxon>50 kb inversion clade</taxon>
        <taxon>NPAAA clade</taxon>
        <taxon>indigoferoid/millettioid clade</taxon>
        <taxon>Phaseoleae</taxon>
        <taxon>Sphenostylis</taxon>
    </lineage>
</organism>
<keyword evidence="2" id="KW-1185">Reference proteome</keyword>
<accession>A0AA86RMX4</accession>
<dbReference type="Gramene" id="rna-AYBTSS11_LOCUS1390">
    <property type="protein sequence ID" value="CAJ1830540.1"/>
    <property type="gene ID" value="gene-AYBTSS11_LOCUS1390"/>
</dbReference>
<sequence>MDDEDHHENVWNMDTHAPHRCELKDKVKKRIDANMNLSSAEVKSLNSTGVEQFEAMDWCIEDTVCTFILSNAKSGLHFITGFFIHPSIPL</sequence>
<evidence type="ECO:0000313" key="2">
    <source>
        <dbReference type="Proteomes" id="UP001189624"/>
    </source>
</evidence>
<dbReference type="Proteomes" id="UP001189624">
    <property type="component" value="Chromosome 1"/>
</dbReference>
<protein>
    <submittedName>
        <fullName evidence="1">Uncharacterized protein</fullName>
    </submittedName>
</protein>
<gene>
    <name evidence="1" type="ORF">AYBTSS11_LOCUS1390</name>
</gene>
<dbReference type="AlphaFoldDB" id="A0AA86RMX4"/>
<dbReference type="EMBL" id="OY731398">
    <property type="protein sequence ID" value="CAJ1830540.1"/>
    <property type="molecule type" value="Genomic_DNA"/>
</dbReference>
<evidence type="ECO:0000313" key="1">
    <source>
        <dbReference type="EMBL" id="CAJ1830540.1"/>
    </source>
</evidence>
<reference evidence="1" key="1">
    <citation type="submission" date="2023-10" db="EMBL/GenBank/DDBJ databases">
        <authorList>
            <person name="Domelevo Entfellner J.-B."/>
        </authorList>
    </citation>
    <scope>NUCLEOTIDE SEQUENCE</scope>
</reference>
<name>A0AA86RMX4_9FABA</name>
<proteinExistence type="predicted"/>